<gene>
    <name evidence="8" type="ORF">COT88_02235</name>
</gene>
<protein>
    <recommendedName>
        <fullName evidence="10">RNA polymerase subunit sigma-24</fullName>
    </recommendedName>
</protein>
<dbReference type="Pfam" id="PF04542">
    <property type="entry name" value="Sigma70_r2"/>
    <property type="match status" value="1"/>
</dbReference>
<comment type="caution">
    <text evidence="8">The sequence shown here is derived from an EMBL/GenBank/DDBJ whole genome shotgun (WGS) entry which is preliminary data.</text>
</comment>
<accession>A0A2H0VJ20</accession>
<name>A0A2H0VJ20_9BACT</name>
<keyword evidence="2" id="KW-0805">Transcription regulation</keyword>
<dbReference type="GO" id="GO:0016987">
    <property type="term" value="F:sigma factor activity"/>
    <property type="evidence" value="ECO:0007669"/>
    <property type="project" value="UniProtKB-KW"/>
</dbReference>
<reference evidence="9" key="1">
    <citation type="submission" date="2017-09" db="EMBL/GenBank/DDBJ databases">
        <title>Depth-based differentiation of microbial function through sediment-hosted aquifers and enrichment of novel symbionts in the deep terrestrial subsurface.</title>
        <authorList>
            <person name="Probst A.J."/>
            <person name="Ladd B."/>
            <person name="Jarett J.K."/>
            <person name="Geller-Mcgrath D.E."/>
            <person name="Sieber C.M.K."/>
            <person name="Emerson J.B."/>
            <person name="Anantharaman K."/>
            <person name="Thomas B.C."/>
            <person name="Malmstrom R."/>
            <person name="Stieglmeier M."/>
            <person name="Klingl A."/>
            <person name="Woyke T."/>
            <person name="Ryan C.M."/>
            <person name="Banfield J.F."/>
        </authorList>
    </citation>
    <scope>NUCLEOTIDE SEQUENCE [LARGE SCALE GENOMIC DNA]</scope>
</reference>
<dbReference type="InterPro" id="IPR007627">
    <property type="entry name" value="RNA_pol_sigma70_r2"/>
</dbReference>
<dbReference type="CDD" id="cd06171">
    <property type="entry name" value="Sigma70_r4"/>
    <property type="match status" value="1"/>
</dbReference>
<evidence type="ECO:0000256" key="5">
    <source>
        <dbReference type="ARBA" id="ARBA00023163"/>
    </source>
</evidence>
<evidence type="ECO:0000259" key="7">
    <source>
        <dbReference type="Pfam" id="PF04545"/>
    </source>
</evidence>
<keyword evidence="3" id="KW-0731">Sigma factor</keyword>
<dbReference type="InterPro" id="IPR007630">
    <property type="entry name" value="RNA_pol_sigma70_r4"/>
</dbReference>
<dbReference type="AlphaFoldDB" id="A0A2H0VJ20"/>
<keyword evidence="5" id="KW-0804">Transcription</keyword>
<evidence type="ECO:0008006" key="10">
    <source>
        <dbReference type="Google" id="ProtNLM"/>
    </source>
</evidence>
<dbReference type="InterPro" id="IPR013325">
    <property type="entry name" value="RNA_pol_sigma_r2"/>
</dbReference>
<dbReference type="InterPro" id="IPR014284">
    <property type="entry name" value="RNA_pol_sigma-70_dom"/>
</dbReference>
<dbReference type="PANTHER" id="PTHR43133:SF8">
    <property type="entry name" value="RNA POLYMERASE SIGMA FACTOR HI_1459-RELATED"/>
    <property type="match status" value="1"/>
</dbReference>
<dbReference type="InterPro" id="IPR013324">
    <property type="entry name" value="RNA_pol_sigma_r3/r4-like"/>
</dbReference>
<dbReference type="Gene3D" id="1.10.1740.10">
    <property type="match status" value="1"/>
</dbReference>
<dbReference type="SUPFAM" id="SSF88946">
    <property type="entry name" value="Sigma2 domain of RNA polymerase sigma factors"/>
    <property type="match status" value="1"/>
</dbReference>
<dbReference type="GO" id="GO:0003677">
    <property type="term" value="F:DNA binding"/>
    <property type="evidence" value="ECO:0007669"/>
    <property type="project" value="UniProtKB-KW"/>
</dbReference>
<dbReference type="PANTHER" id="PTHR43133">
    <property type="entry name" value="RNA POLYMERASE ECF-TYPE SIGMA FACTO"/>
    <property type="match status" value="1"/>
</dbReference>
<dbReference type="EMBL" id="PFAG01000022">
    <property type="protein sequence ID" value="PIR98310.1"/>
    <property type="molecule type" value="Genomic_DNA"/>
</dbReference>
<organism evidence="8 9">
    <name type="scientific">Candidatus Colwellbacteria bacterium CG10_big_fil_rev_8_21_14_0_10_41_28</name>
    <dbReference type="NCBI Taxonomy" id="1974539"/>
    <lineage>
        <taxon>Bacteria</taxon>
        <taxon>Candidatus Colwelliibacteriota</taxon>
    </lineage>
</organism>
<dbReference type="Gene3D" id="1.10.10.10">
    <property type="entry name" value="Winged helix-like DNA-binding domain superfamily/Winged helix DNA-binding domain"/>
    <property type="match status" value="1"/>
</dbReference>
<evidence type="ECO:0000256" key="2">
    <source>
        <dbReference type="ARBA" id="ARBA00023015"/>
    </source>
</evidence>
<dbReference type="NCBIfam" id="TIGR02937">
    <property type="entry name" value="sigma70-ECF"/>
    <property type="match status" value="1"/>
</dbReference>
<evidence type="ECO:0000256" key="3">
    <source>
        <dbReference type="ARBA" id="ARBA00023082"/>
    </source>
</evidence>
<dbReference type="InterPro" id="IPR039425">
    <property type="entry name" value="RNA_pol_sigma-70-like"/>
</dbReference>
<dbReference type="Proteomes" id="UP000230776">
    <property type="component" value="Unassembled WGS sequence"/>
</dbReference>
<evidence type="ECO:0000256" key="4">
    <source>
        <dbReference type="ARBA" id="ARBA00023125"/>
    </source>
</evidence>
<evidence type="ECO:0000313" key="9">
    <source>
        <dbReference type="Proteomes" id="UP000230776"/>
    </source>
</evidence>
<evidence type="ECO:0000313" key="8">
    <source>
        <dbReference type="EMBL" id="PIR98310.1"/>
    </source>
</evidence>
<comment type="similarity">
    <text evidence="1">Belongs to the sigma-70 factor family. ECF subfamily.</text>
</comment>
<evidence type="ECO:0000259" key="6">
    <source>
        <dbReference type="Pfam" id="PF04542"/>
    </source>
</evidence>
<sequence length="177" mass="20991">MLEGEENLVEEAKQGNPEAFGQLYDHYLPKIYRFVLIKVAYREQAEDITQQTFFKAWRSMKRYQSKGYPFGSWLYRIARNSVIDHYRKTKEEVDIENVSEEILGVDNTLSQNLDSKFEWETILKSIKSLNDIEQDVLIMRFVEDMQHSEVARVVDKSENAVKVIQHRAIKKLEERLK</sequence>
<evidence type="ECO:0000256" key="1">
    <source>
        <dbReference type="ARBA" id="ARBA00010641"/>
    </source>
</evidence>
<proteinExistence type="inferred from homology"/>
<dbReference type="SUPFAM" id="SSF88659">
    <property type="entry name" value="Sigma3 and sigma4 domains of RNA polymerase sigma factors"/>
    <property type="match status" value="1"/>
</dbReference>
<dbReference type="Pfam" id="PF04545">
    <property type="entry name" value="Sigma70_r4"/>
    <property type="match status" value="1"/>
</dbReference>
<keyword evidence="4" id="KW-0238">DNA-binding</keyword>
<dbReference type="GO" id="GO:0006352">
    <property type="term" value="P:DNA-templated transcription initiation"/>
    <property type="evidence" value="ECO:0007669"/>
    <property type="project" value="InterPro"/>
</dbReference>
<dbReference type="InterPro" id="IPR036388">
    <property type="entry name" value="WH-like_DNA-bd_sf"/>
</dbReference>
<feature type="domain" description="RNA polymerase sigma-70 region 4" evidence="7">
    <location>
        <begin position="126"/>
        <end position="172"/>
    </location>
</feature>
<feature type="domain" description="RNA polymerase sigma-70 region 2" evidence="6">
    <location>
        <begin position="23"/>
        <end position="90"/>
    </location>
</feature>